<feature type="compositionally biased region" description="Low complexity" evidence="1">
    <location>
        <begin position="218"/>
        <end position="229"/>
    </location>
</feature>
<feature type="compositionally biased region" description="Basic and acidic residues" evidence="1">
    <location>
        <begin position="55"/>
        <end position="71"/>
    </location>
</feature>
<accession>A0A511V2S9</accession>
<dbReference type="OrthoDB" id="2680655at2"/>
<organism evidence="3 4">
    <name type="scientific">Aneurinibacillus danicus</name>
    <dbReference type="NCBI Taxonomy" id="267746"/>
    <lineage>
        <taxon>Bacteria</taxon>
        <taxon>Bacillati</taxon>
        <taxon>Bacillota</taxon>
        <taxon>Bacilli</taxon>
        <taxon>Bacillales</taxon>
        <taxon>Paenibacillaceae</taxon>
        <taxon>Aneurinibacillus group</taxon>
        <taxon>Aneurinibacillus</taxon>
    </lineage>
</organism>
<feature type="chain" id="PRO_5038927937" description="Lipoprotein" evidence="2">
    <location>
        <begin position="21"/>
        <end position="246"/>
    </location>
</feature>
<evidence type="ECO:0000313" key="3">
    <source>
        <dbReference type="EMBL" id="GEN33210.1"/>
    </source>
</evidence>
<evidence type="ECO:0000256" key="1">
    <source>
        <dbReference type="SAM" id="MobiDB-lite"/>
    </source>
</evidence>
<dbReference type="AlphaFoldDB" id="A0A511V2S9"/>
<sequence length="246" mass="27115">MRKKVKLGAIALFASLSVLTGCNTRVIEHENQALKAELENVKKQLNESRQQTKQVTDEKAELEKTVEPLKSAEVDEQTLPQLAYLMEQQARAAFRGMYEASMPLVNGTNGEKVKRIALTQFQHALAPHATQEYIDTETRRLQDAWASKNPIVFPADKVKQITLKQKDDKQAVVEAIINRSGSATPLTPAQPQASEDLLMTITVEKTDFGWKLKNTKIAPAPAAQPTTTPASPPSGEDVNQEADSRG</sequence>
<feature type="region of interest" description="Disordered" evidence="1">
    <location>
        <begin position="214"/>
        <end position="246"/>
    </location>
</feature>
<feature type="region of interest" description="Disordered" evidence="1">
    <location>
        <begin position="45"/>
        <end position="71"/>
    </location>
</feature>
<reference evidence="3 4" key="1">
    <citation type="submission" date="2019-07" db="EMBL/GenBank/DDBJ databases">
        <title>Whole genome shotgun sequence of Aneurinibacillus danicus NBRC 102444.</title>
        <authorList>
            <person name="Hosoyama A."/>
            <person name="Uohara A."/>
            <person name="Ohji S."/>
            <person name="Ichikawa N."/>
        </authorList>
    </citation>
    <scope>NUCLEOTIDE SEQUENCE [LARGE SCALE GENOMIC DNA]</scope>
    <source>
        <strain evidence="3 4">NBRC 102444</strain>
    </source>
</reference>
<dbReference type="EMBL" id="BJXX01000029">
    <property type="protein sequence ID" value="GEN33210.1"/>
    <property type="molecule type" value="Genomic_DNA"/>
</dbReference>
<feature type="signal peptide" evidence="2">
    <location>
        <begin position="1"/>
        <end position="20"/>
    </location>
</feature>
<protein>
    <recommendedName>
        <fullName evidence="5">Lipoprotein</fullName>
    </recommendedName>
</protein>
<name>A0A511V2S9_9BACL</name>
<dbReference type="PROSITE" id="PS51257">
    <property type="entry name" value="PROKAR_LIPOPROTEIN"/>
    <property type="match status" value="1"/>
</dbReference>
<keyword evidence="2" id="KW-0732">Signal</keyword>
<keyword evidence="4" id="KW-1185">Reference proteome</keyword>
<evidence type="ECO:0000256" key="2">
    <source>
        <dbReference type="SAM" id="SignalP"/>
    </source>
</evidence>
<dbReference type="Proteomes" id="UP000321157">
    <property type="component" value="Unassembled WGS sequence"/>
</dbReference>
<proteinExistence type="predicted"/>
<evidence type="ECO:0000313" key="4">
    <source>
        <dbReference type="Proteomes" id="UP000321157"/>
    </source>
</evidence>
<comment type="caution">
    <text evidence="3">The sequence shown here is derived from an EMBL/GenBank/DDBJ whole genome shotgun (WGS) entry which is preliminary data.</text>
</comment>
<gene>
    <name evidence="3" type="ORF">ADA01nite_06700</name>
</gene>
<evidence type="ECO:0008006" key="5">
    <source>
        <dbReference type="Google" id="ProtNLM"/>
    </source>
</evidence>
<dbReference type="RefSeq" id="WP_146808505.1">
    <property type="nucleotide sequence ID" value="NZ_BJXX01000029.1"/>
</dbReference>